<evidence type="ECO:0000313" key="2">
    <source>
        <dbReference type="EMBL" id="KAA8885165.1"/>
    </source>
</evidence>
<evidence type="ECO:0000259" key="1">
    <source>
        <dbReference type="PROSITE" id="PS51819"/>
    </source>
</evidence>
<dbReference type="CDD" id="cd06587">
    <property type="entry name" value="VOC"/>
    <property type="match status" value="1"/>
</dbReference>
<dbReference type="PANTHER" id="PTHR35908:SF1">
    <property type="entry name" value="CONSERVED PROTEIN"/>
    <property type="match status" value="1"/>
</dbReference>
<dbReference type="InterPro" id="IPR037523">
    <property type="entry name" value="VOC_core"/>
</dbReference>
<dbReference type="RefSeq" id="WP_150405529.1">
    <property type="nucleotide sequence ID" value="NZ_VXLC01000016.1"/>
</dbReference>
<dbReference type="InterPro" id="IPR029068">
    <property type="entry name" value="Glyas_Bleomycin-R_OHBP_Dase"/>
</dbReference>
<dbReference type="PANTHER" id="PTHR35908">
    <property type="entry name" value="HYPOTHETICAL FUSION PROTEIN"/>
    <property type="match status" value="1"/>
</dbReference>
<proteinExistence type="predicted"/>
<keyword evidence="3" id="KW-1185">Reference proteome</keyword>
<evidence type="ECO:0000313" key="3">
    <source>
        <dbReference type="Proteomes" id="UP000323876"/>
    </source>
</evidence>
<dbReference type="AlphaFoldDB" id="A0A5N0EAJ5"/>
<sequence>MAIAQLSLITLNCADKEELAVFWAALLGGEIVYRADDLAVVQTERGSLCALKVPDYRPPTWPGGDTPNNIHFELKVDNIEDAQKAAVELGARVAEVQPDPNTWRVLLDPAGHPFCLVPHAPLLPLGPRPEKDDA</sequence>
<dbReference type="EMBL" id="VXLC01000016">
    <property type="protein sequence ID" value="KAA8885165.1"/>
    <property type="molecule type" value="Genomic_DNA"/>
</dbReference>
<reference evidence="2 3" key="1">
    <citation type="submission" date="2019-09" db="EMBL/GenBank/DDBJ databases">
        <authorList>
            <person name="Wang X."/>
        </authorList>
    </citation>
    <scope>NUCLEOTIDE SEQUENCE [LARGE SCALE GENOMIC DNA]</scope>
    <source>
        <strain evidence="2 3">CICC 11023</strain>
    </source>
</reference>
<organism evidence="2 3">
    <name type="scientific">Nocardia colli</name>
    <dbReference type="NCBI Taxonomy" id="2545717"/>
    <lineage>
        <taxon>Bacteria</taxon>
        <taxon>Bacillati</taxon>
        <taxon>Actinomycetota</taxon>
        <taxon>Actinomycetes</taxon>
        <taxon>Mycobacteriales</taxon>
        <taxon>Nocardiaceae</taxon>
        <taxon>Nocardia</taxon>
    </lineage>
</organism>
<dbReference type="SUPFAM" id="SSF54593">
    <property type="entry name" value="Glyoxalase/Bleomycin resistance protein/Dihydroxybiphenyl dioxygenase"/>
    <property type="match status" value="1"/>
</dbReference>
<dbReference type="PROSITE" id="PS51819">
    <property type="entry name" value="VOC"/>
    <property type="match status" value="1"/>
</dbReference>
<dbReference type="InterPro" id="IPR041581">
    <property type="entry name" value="Glyoxalase_6"/>
</dbReference>
<accession>A0A5N0EAJ5</accession>
<gene>
    <name evidence="2" type="ORF">F3087_30495</name>
</gene>
<dbReference type="Gene3D" id="3.10.180.10">
    <property type="entry name" value="2,3-Dihydroxybiphenyl 1,2-Dioxygenase, domain 1"/>
    <property type="match status" value="1"/>
</dbReference>
<comment type="caution">
    <text evidence="2">The sequence shown here is derived from an EMBL/GenBank/DDBJ whole genome shotgun (WGS) entry which is preliminary data.</text>
</comment>
<protein>
    <submittedName>
        <fullName evidence="2">VOC family protein</fullName>
    </submittedName>
</protein>
<dbReference type="Pfam" id="PF18029">
    <property type="entry name" value="Glyoxalase_6"/>
    <property type="match status" value="1"/>
</dbReference>
<dbReference type="Proteomes" id="UP000323876">
    <property type="component" value="Unassembled WGS sequence"/>
</dbReference>
<feature type="domain" description="VOC" evidence="1">
    <location>
        <begin position="5"/>
        <end position="119"/>
    </location>
</feature>
<name>A0A5N0EAJ5_9NOCA</name>
<dbReference type="OrthoDB" id="1645442at2"/>